<evidence type="ECO:0000313" key="3">
    <source>
        <dbReference type="Proteomes" id="UP001168540"/>
    </source>
</evidence>
<evidence type="ECO:0000313" key="2">
    <source>
        <dbReference type="EMBL" id="MDN0073942.1"/>
    </source>
</evidence>
<dbReference type="RefSeq" id="WP_289828491.1">
    <property type="nucleotide sequence ID" value="NZ_JAUEDK010000004.1"/>
</dbReference>
<reference evidence="2" key="1">
    <citation type="submission" date="2023-06" db="EMBL/GenBank/DDBJ databases">
        <authorList>
            <person name="Zhang S."/>
        </authorList>
    </citation>
    <scope>NUCLEOTIDE SEQUENCE</scope>
    <source>
        <strain evidence="2">SG2303</strain>
    </source>
</reference>
<dbReference type="Pfam" id="PF05545">
    <property type="entry name" value="FixQ"/>
    <property type="match status" value="1"/>
</dbReference>
<keyword evidence="1" id="KW-0472">Membrane</keyword>
<dbReference type="InterPro" id="IPR008621">
    <property type="entry name" value="Cbb3-typ_cyt_oxidase_comp"/>
</dbReference>
<dbReference type="Proteomes" id="UP001168540">
    <property type="component" value="Unassembled WGS sequence"/>
</dbReference>
<keyword evidence="1" id="KW-0812">Transmembrane</keyword>
<keyword evidence="1" id="KW-1133">Transmembrane helix</keyword>
<accession>A0ABT7XJH5</accession>
<evidence type="ECO:0000256" key="1">
    <source>
        <dbReference type="SAM" id="Phobius"/>
    </source>
</evidence>
<name>A0ABT7XJH5_9NEIS</name>
<comment type="caution">
    <text evidence="2">The sequence shown here is derived from an EMBL/GenBank/DDBJ whole genome shotgun (WGS) entry which is preliminary data.</text>
</comment>
<proteinExistence type="predicted"/>
<feature type="transmembrane region" description="Helical" evidence="1">
    <location>
        <begin position="6"/>
        <end position="27"/>
    </location>
</feature>
<protein>
    <submittedName>
        <fullName evidence="2">Cbb3-type cytochrome c oxidase subunit 3</fullName>
    </submittedName>
</protein>
<gene>
    <name evidence="2" type="ORF">QU481_03420</name>
</gene>
<dbReference type="EMBL" id="JAUEDK010000004">
    <property type="protein sequence ID" value="MDN0073942.1"/>
    <property type="molecule type" value="Genomic_DNA"/>
</dbReference>
<keyword evidence="3" id="KW-1185">Reference proteome</keyword>
<sequence>MDLTEFGRLLFTLMCFGTFIVVVLIAYSKKSKKRYDEAANMLFDEDKPVDAPTSQPSSGAK</sequence>
<organism evidence="2 3">
    <name type="scientific">Crenobacter oryzisoli</name>
    <dbReference type="NCBI Taxonomy" id="3056844"/>
    <lineage>
        <taxon>Bacteria</taxon>
        <taxon>Pseudomonadati</taxon>
        <taxon>Pseudomonadota</taxon>
        <taxon>Betaproteobacteria</taxon>
        <taxon>Neisseriales</taxon>
        <taxon>Neisseriaceae</taxon>
        <taxon>Crenobacter</taxon>
    </lineage>
</organism>